<reference evidence="1 2" key="1">
    <citation type="submission" date="2021-05" db="EMBL/GenBank/DDBJ databases">
        <title>Genome Assembly of Synthetic Allotetraploid Brassica napus Reveals Homoeologous Exchanges between Subgenomes.</title>
        <authorList>
            <person name="Davis J.T."/>
        </authorList>
    </citation>
    <scope>NUCLEOTIDE SEQUENCE [LARGE SCALE GENOMIC DNA]</scope>
    <source>
        <strain evidence="2">cv. Da-Ae</strain>
        <tissue evidence="1">Seedling</tissue>
    </source>
</reference>
<name>A0ABQ8CCW9_BRANA</name>
<evidence type="ECO:0000313" key="2">
    <source>
        <dbReference type="Proteomes" id="UP000824890"/>
    </source>
</evidence>
<sequence>MSPYIPMARQRQDNGLLGDSIITWFPSIPCIYVAPISIFSSENSEVDDDRLNKTLWPIT</sequence>
<organism evidence="1 2">
    <name type="scientific">Brassica napus</name>
    <name type="common">Rape</name>
    <dbReference type="NCBI Taxonomy" id="3708"/>
    <lineage>
        <taxon>Eukaryota</taxon>
        <taxon>Viridiplantae</taxon>
        <taxon>Streptophyta</taxon>
        <taxon>Embryophyta</taxon>
        <taxon>Tracheophyta</taxon>
        <taxon>Spermatophyta</taxon>
        <taxon>Magnoliopsida</taxon>
        <taxon>eudicotyledons</taxon>
        <taxon>Gunneridae</taxon>
        <taxon>Pentapetalae</taxon>
        <taxon>rosids</taxon>
        <taxon>malvids</taxon>
        <taxon>Brassicales</taxon>
        <taxon>Brassicaceae</taxon>
        <taxon>Brassiceae</taxon>
        <taxon>Brassica</taxon>
    </lineage>
</organism>
<dbReference type="EMBL" id="JAGKQM010000008">
    <property type="protein sequence ID" value="KAH0914602.1"/>
    <property type="molecule type" value="Genomic_DNA"/>
</dbReference>
<proteinExistence type="predicted"/>
<accession>A0ABQ8CCW9</accession>
<dbReference type="Proteomes" id="UP000824890">
    <property type="component" value="Unassembled WGS sequence"/>
</dbReference>
<protein>
    <submittedName>
        <fullName evidence="1">Uncharacterized protein</fullName>
    </submittedName>
</protein>
<keyword evidence="2" id="KW-1185">Reference proteome</keyword>
<comment type="caution">
    <text evidence="1">The sequence shown here is derived from an EMBL/GenBank/DDBJ whole genome shotgun (WGS) entry which is preliminary data.</text>
</comment>
<evidence type="ECO:0000313" key="1">
    <source>
        <dbReference type="EMBL" id="KAH0914602.1"/>
    </source>
</evidence>
<gene>
    <name evidence="1" type="ORF">HID58_029048</name>
</gene>